<sequence length="207" mass="23296">MNTFHTSILSLALLVVSASLCNREQFVLFDKTFTFTKAEADNSKPSPSHVYVKGEMLNAERPQDWTSPVDYRNGTVHVRLEVLEKPVGGEPTTWSVCYIPNKRQNGGYGCIGTDVYQEAGVYEKDVDMTKFWQNDGIVWSEGIKEMHLVIKDNSGGQGHAHKRPDHEKFFPTKVRMTLIQVSEGAKYDPTLVPNFGPATQNRKQSSE</sequence>
<reference evidence="1 2" key="1">
    <citation type="submission" date="2019-02" db="EMBL/GenBank/DDBJ databases">
        <title>Deep-cultivation of Planctomycetes and their phenomic and genomic characterization uncovers novel biology.</title>
        <authorList>
            <person name="Wiegand S."/>
            <person name="Jogler M."/>
            <person name="Boedeker C."/>
            <person name="Pinto D."/>
            <person name="Vollmers J."/>
            <person name="Rivas-Marin E."/>
            <person name="Kohn T."/>
            <person name="Peeters S.H."/>
            <person name="Heuer A."/>
            <person name="Rast P."/>
            <person name="Oberbeckmann S."/>
            <person name="Bunk B."/>
            <person name="Jeske O."/>
            <person name="Meyerdierks A."/>
            <person name="Storesund J.E."/>
            <person name="Kallscheuer N."/>
            <person name="Luecker S."/>
            <person name="Lage O.M."/>
            <person name="Pohl T."/>
            <person name="Merkel B.J."/>
            <person name="Hornburger P."/>
            <person name="Mueller R.-W."/>
            <person name="Bruemmer F."/>
            <person name="Labrenz M."/>
            <person name="Spormann A.M."/>
            <person name="Op Den Camp H."/>
            <person name="Overmann J."/>
            <person name="Amann R."/>
            <person name="Jetten M.S.M."/>
            <person name="Mascher T."/>
            <person name="Medema M.H."/>
            <person name="Devos D.P."/>
            <person name="Kaster A.-K."/>
            <person name="Ovreas L."/>
            <person name="Rohde M."/>
            <person name="Galperin M.Y."/>
            <person name="Jogler C."/>
        </authorList>
    </citation>
    <scope>NUCLEOTIDE SEQUENCE [LARGE SCALE GENOMIC DNA]</scope>
    <source>
        <strain evidence="1 2">Poly59</strain>
    </source>
</reference>
<comment type="caution">
    <text evidence="1">The sequence shown here is derived from an EMBL/GenBank/DDBJ whole genome shotgun (WGS) entry which is preliminary data.</text>
</comment>
<organism evidence="1 2">
    <name type="scientific">Rubripirellula reticaptiva</name>
    <dbReference type="NCBI Taxonomy" id="2528013"/>
    <lineage>
        <taxon>Bacteria</taxon>
        <taxon>Pseudomonadati</taxon>
        <taxon>Planctomycetota</taxon>
        <taxon>Planctomycetia</taxon>
        <taxon>Pirellulales</taxon>
        <taxon>Pirellulaceae</taxon>
        <taxon>Rubripirellula</taxon>
    </lineage>
</organism>
<accession>A0A5C6ENV8</accession>
<dbReference type="EMBL" id="SJPX01000004">
    <property type="protein sequence ID" value="TWU49049.1"/>
    <property type="molecule type" value="Genomic_DNA"/>
</dbReference>
<evidence type="ECO:0000313" key="1">
    <source>
        <dbReference type="EMBL" id="TWU49049.1"/>
    </source>
</evidence>
<name>A0A5C6ENV8_9BACT</name>
<keyword evidence="2" id="KW-1185">Reference proteome</keyword>
<protein>
    <submittedName>
        <fullName evidence="1">Uncharacterized protein</fullName>
    </submittedName>
</protein>
<evidence type="ECO:0000313" key="2">
    <source>
        <dbReference type="Proteomes" id="UP000317977"/>
    </source>
</evidence>
<dbReference type="OrthoDB" id="271047at2"/>
<dbReference type="AlphaFoldDB" id="A0A5C6ENV8"/>
<dbReference type="Proteomes" id="UP000317977">
    <property type="component" value="Unassembled WGS sequence"/>
</dbReference>
<proteinExistence type="predicted"/>
<gene>
    <name evidence="1" type="ORF">Poly59_36620</name>
</gene>